<dbReference type="Pfam" id="PF03797">
    <property type="entry name" value="Autotransporter"/>
    <property type="match status" value="1"/>
</dbReference>
<dbReference type="AlphaFoldDB" id="A0A1M7ZGY1"/>
<dbReference type="Gene3D" id="2.40.128.130">
    <property type="entry name" value="Autotransporter beta-domain"/>
    <property type="match status" value="1"/>
</dbReference>
<protein>
    <submittedName>
        <fullName evidence="3">Outer membrane autotransporter barrel domain-containing protein</fullName>
    </submittedName>
</protein>
<dbReference type="PROSITE" id="PS51208">
    <property type="entry name" value="AUTOTRANSPORTER"/>
    <property type="match status" value="1"/>
</dbReference>
<keyword evidence="1" id="KW-0732">Signal</keyword>
<evidence type="ECO:0000256" key="1">
    <source>
        <dbReference type="SAM" id="SignalP"/>
    </source>
</evidence>
<name>A0A1M7ZGY1_9HYPH</name>
<evidence type="ECO:0000259" key="2">
    <source>
        <dbReference type="PROSITE" id="PS51208"/>
    </source>
</evidence>
<dbReference type="InterPro" id="IPR006315">
    <property type="entry name" value="OM_autotransptr_brl_dom"/>
</dbReference>
<sequence length="761" mass="74730">MPAGALVAAGIGATLAGFAAPGARAQELRGTVTIESGQTYTNDDLLDASVVNEGTFINRSRVTGTVESAGTLSNSGEIAMAVSNSGDASNAGTVNSNVANSGIWNGTGSINGDVTNSGTFSGSQGIVGNVANTGAFTNGGSIAGTVTNSATMTNAGLVNGAVSNAAGATFDQEGQINGNVTNAGTWSGEGQVNGVVTNSGTYANGGQITGGVVNSGGFTNAGVVNGPIDNTGTLALKGTVNGTLTNTGTVSGTGTLNGTFDNEGLYETGAGGFATFLVGGDVAFRTGSTYVVKVGGGSASDLIAASGAITLSGGTVSFVASDGFAPGIASYTVLTADGGVTGTFAGVTNPFGAGSAYPFLGTSLAYGAKSVAVVVGHDGGVSFSAAGLTANETAAGRGADGLPLSSPLLASLVLLDFDTAPAALDAISGEIYASVKTVMQQQSLYLRQALLGRMRGGDTGTPVDATTPVYPGGPGIGPRPLAPGFAPTVWAEGYGGSGSNDGDGNAASLTSSTAGGLIGIDTALLDGPMGGLWRLGIAGGYGRSNFSADARQSSGSFSSYSLAGYAGVAYGDFALRFGAAQSWQGISIDRTVAFTGFDGTNHAGYDGGTTQVFGETGYRFTIGAGSIEPYAGLAFVNASTDGLLESGSAAALKAGSQSTSNLYSTLGARFAIPFAAGFALRADIAWQHAFEDVSPEARLAFASGGAEYTVTGAPIARDALLVGAGLSYDMPGDLTLALGYSGQLSNTARENAVRGAVSVRF</sequence>
<dbReference type="SUPFAM" id="SSF103515">
    <property type="entry name" value="Autotransporter"/>
    <property type="match status" value="1"/>
</dbReference>
<dbReference type="NCBIfam" id="TIGR01414">
    <property type="entry name" value="autotrans_barl"/>
    <property type="match status" value="1"/>
</dbReference>
<feature type="chain" id="PRO_5012545752" evidence="1">
    <location>
        <begin position="20"/>
        <end position="761"/>
    </location>
</feature>
<dbReference type="SMART" id="SM00869">
    <property type="entry name" value="Autotransporter"/>
    <property type="match status" value="1"/>
</dbReference>
<keyword evidence="4" id="KW-1185">Reference proteome</keyword>
<evidence type="ECO:0000313" key="3">
    <source>
        <dbReference type="EMBL" id="SHO64138.1"/>
    </source>
</evidence>
<dbReference type="STRING" id="1123029.SAMN02745172_01607"/>
<dbReference type="InterPro" id="IPR005546">
    <property type="entry name" value="Autotransporte_beta"/>
</dbReference>
<dbReference type="GO" id="GO:0019867">
    <property type="term" value="C:outer membrane"/>
    <property type="evidence" value="ECO:0007669"/>
    <property type="project" value="InterPro"/>
</dbReference>
<reference evidence="3 4" key="1">
    <citation type="submission" date="2016-12" db="EMBL/GenBank/DDBJ databases">
        <authorList>
            <person name="Song W.-J."/>
            <person name="Kurnit D.M."/>
        </authorList>
    </citation>
    <scope>NUCLEOTIDE SEQUENCE [LARGE SCALE GENOMIC DNA]</scope>
    <source>
        <strain evidence="3 4">DSM 19599</strain>
    </source>
</reference>
<dbReference type="Proteomes" id="UP000186406">
    <property type="component" value="Unassembled WGS sequence"/>
</dbReference>
<accession>A0A1M7ZGY1</accession>
<dbReference type="EMBL" id="FRXO01000003">
    <property type="protein sequence ID" value="SHO64138.1"/>
    <property type="molecule type" value="Genomic_DNA"/>
</dbReference>
<gene>
    <name evidence="3" type="ORF">SAMN02745172_01607</name>
</gene>
<proteinExistence type="predicted"/>
<dbReference type="RefSeq" id="WP_073627443.1">
    <property type="nucleotide sequence ID" value="NZ_FRXO01000003.1"/>
</dbReference>
<feature type="domain" description="Autotransporter" evidence="2">
    <location>
        <begin position="482"/>
        <end position="761"/>
    </location>
</feature>
<dbReference type="InterPro" id="IPR036709">
    <property type="entry name" value="Autotransporte_beta_dom_sf"/>
</dbReference>
<feature type="signal peptide" evidence="1">
    <location>
        <begin position="1"/>
        <end position="19"/>
    </location>
</feature>
<organism evidence="3 4">
    <name type="scientific">Pseudoxanthobacter soli DSM 19599</name>
    <dbReference type="NCBI Taxonomy" id="1123029"/>
    <lineage>
        <taxon>Bacteria</taxon>
        <taxon>Pseudomonadati</taxon>
        <taxon>Pseudomonadota</taxon>
        <taxon>Alphaproteobacteria</taxon>
        <taxon>Hyphomicrobiales</taxon>
        <taxon>Segnochrobactraceae</taxon>
        <taxon>Pseudoxanthobacter</taxon>
    </lineage>
</organism>
<evidence type="ECO:0000313" key="4">
    <source>
        <dbReference type="Proteomes" id="UP000186406"/>
    </source>
</evidence>